<comment type="pathway">
    <text evidence="3">Purine metabolism; IMP biosynthesis via de novo pathway; formate from 10-formyl-5,6,7,8-tetrahydrofolate: step 1/1.</text>
</comment>
<dbReference type="NCBIfam" id="NF004684">
    <property type="entry name" value="PRK06027.1"/>
    <property type="match status" value="1"/>
</dbReference>
<dbReference type="NCBIfam" id="TIGR00655">
    <property type="entry name" value="PurU"/>
    <property type="match status" value="1"/>
</dbReference>
<dbReference type="GO" id="GO:0006730">
    <property type="term" value="P:one-carbon metabolic process"/>
    <property type="evidence" value="ECO:0007669"/>
    <property type="project" value="UniProtKB-KW"/>
</dbReference>
<dbReference type="InterPro" id="IPR045865">
    <property type="entry name" value="ACT-like_dom_sf"/>
</dbReference>
<dbReference type="Pfam" id="PF01842">
    <property type="entry name" value="ACT"/>
    <property type="match status" value="1"/>
</dbReference>
<dbReference type="PRINTS" id="PR01575">
    <property type="entry name" value="FFH4HYDRLASE"/>
</dbReference>
<comment type="function">
    <text evidence="3">Catalyzes the hydrolysis of 10-formyltetrahydrofolate (formyl-FH4) to formate and tetrahydrofolate (FH4).</text>
</comment>
<dbReference type="EC" id="3.5.1.10" evidence="3 4"/>
<reference evidence="6 7" key="1">
    <citation type="journal article" date="2017" name="Antonie Van Leeuwenhoek">
        <title>Rhizobium rhizosphaerae sp. nov., a novel species isolated from rice rhizosphere.</title>
        <authorList>
            <person name="Zhao J.J."/>
            <person name="Zhang J."/>
            <person name="Zhang R.J."/>
            <person name="Zhang C.W."/>
            <person name="Yin H.Q."/>
            <person name="Zhang X.X."/>
        </authorList>
    </citation>
    <scope>NUCLEOTIDE SEQUENCE [LARGE SCALE GENOMIC DNA]</scope>
    <source>
        <strain evidence="6 7">E3</strain>
    </source>
</reference>
<dbReference type="RefSeq" id="WP_008845817.1">
    <property type="nucleotide sequence ID" value="NZ_BAEN01000065.1"/>
</dbReference>
<dbReference type="Pfam" id="PF00551">
    <property type="entry name" value="Formyl_trans_N"/>
    <property type="match status" value="1"/>
</dbReference>
<dbReference type="CDD" id="cd04875">
    <property type="entry name" value="ACT_F4HF-DF"/>
    <property type="match status" value="1"/>
</dbReference>
<dbReference type="InterPro" id="IPR004810">
    <property type="entry name" value="PurU"/>
</dbReference>
<dbReference type="AlphaFoldDB" id="K6X5X3"/>
<protein>
    <recommendedName>
        <fullName evidence="3 4">Formyltetrahydrofolate deformylase</fullName>
        <ecNumber evidence="3 4">3.5.1.10</ecNumber>
    </recommendedName>
    <alternativeName>
        <fullName evidence="3">Formyl-FH(4) hydrolase</fullName>
    </alternativeName>
</protein>
<dbReference type="PIRSF" id="PIRSF036480">
    <property type="entry name" value="FormyFH4_hydr"/>
    <property type="match status" value="1"/>
</dbReference>
<proteinExistence type="inferred from homology"/>
<evidence type="ECO:0000256" key="3">
    <source>
        <dbReference type="HAMAP-Rule" id="MF_01927"/>
    </source>
</evidence>
<evidence type="ECO:0000313" key="6">
    <source>
        <dbReference type="EMBL" id="GAC16014.1"/>
    </source>
</evidence>
<evidence type="ECO:0000256" key="1">
    <source>
        <dbReference type="ARBA" id="ARBA00022563"/>
    </source>
</evidence>
<dbReference type="InterPro" id="IPR041729">
    <property type="entry name" value="Formyl-FH4-Hydrolase_C"/>
</dbReference>
<name>K6X5X3_9ALTE</name>
<keyword evidence="3" id="KW-0658">Purine biosynthesis</keyword>
<feature type="domain" description="ACT" evidence="5">
    <location>
        <begin position="6"/>
        <end position="86"/>
    </location>
</feature>
<dbReference type="Gene3D" id="3.40.50.170">
    <property type="entry name" value="Formyl transferase, N-terminal domain"/>
    <property type="match status" value="1"/>
</dbReference>
<organism evidence="6 7">
    <name type="scientific">Aliiglaciecola lipolytica E3</name>
    <dbReference type="NCBI Taxonomy" id="1127673"/>
    <lineage>
        <taxon>Bacteria</taxon>
        <taxon>Pseudomonadati</taxon>
        <taxon>Pseudomonadota</taxon>
        <taxon>Gammaproteobacteria</taxon>
        <taxon>Alteromonadales</taxon>
        <taxon>Alteromonadaceae</taxon>
        <taxon>Aliiglaciecola</taxon>
    </lineage>
</organism>
<comment type="caution">
    <text evidence="6">The sequence shown here is derived from an EMBL/GenBank/DDBJ whole genome shotgun (WGS) entry which is preliminary data.</text>
</comment>
<comment type="catalytic activity">
    <reaction evidence="3">
        <text>(6R)-10-formyltetrahydrofolate + H2O = (6S)-5,6,7,8-tetrahydrofolate + formate + H(+)</text>
        <dbReference type="Rhea" id="RHEA:19833"/>
        <dbReference type="ChEBI" id="CHEBI:15377"/>
        <dbReference type="ChEBI" id="CHEBI:15378"/>
        <dbReference type="ChEBI" id="CHEBI:15740"/>
        <dbReference type="ChEBI" id="CHEBI:57453"/>
        <dbReference type="ChEBI" id="CHEBI:195366"/>
        <dbReference type="EC" id="3.5.1.10"/>
    </reaction>
</comment>
<keyword evidence="2 3" id="KW-0378">Hydrolase</keyword>
<dbReference type="GO" id="GO:0006189">
    <property type="term" value="P:'de novo' IMP biosynthetic process"/>
    <property type="evidence" value="ECO:0007669"/>
    <property type="project" value="UniProtKB-UniRule"/>
</dbReference>
<comment type="similarity">
    <text evidence="3">Belongs to the PurU family.</text>
</comment>
<dbReference type="PROSITE" id="PS51671">
    <property type="entry name" value="ACT"/>
    <property type="match status" value="1"/>
</dbReference>
<dbReference type="STRING" id="1127673.GLIP_3400"/>
<dbReference type="eggNOG" id="COG0788">
    <property type="taxonomic scope" value="Bacteria"/>
</dbReference>
<dbReference type="HAMAP" id="MF_01927">
    <property type="entry name" value="PurU"/>
    <property type="match status" value="1"/>
</dbReference>
<evidence type="ECO:0000256" key="2">
    <source>
        <dbReference type="ARBA" id="ARBA00022801"/>
    </source>
</evidence>
<evidence type="ECO:0000313" key="7">
    <source>
        <dbReference type="Proteomes" id="UP000006334"/>
    </source>
</evidence>
<dbReference type="CDD" id="cd08648">
    <property type="entry name" value="FMT_core_Formyl-FH4-Hydrolase_C"/>
    <property type="match status" value="1"/>
</dbReference>
<dbReference type="PANTHER" id="PTHR42706:SF1">
    <property type="entry name" value="FORMYLTETRAHYDROFOLATE DEFORMYLASE 2, MITOCHONDRIAL"/>
    <property type="match status" value="1"/>
</dbReference>
<dbReference type="InterPro" id="IPR044074">
    <property type="entry name" value="PurU_ACT"/>
</dbReference>
<feature type="active site" evidence="3">
    <location>
        <position position="228"/>
    </location>
</feature>
<dbReference type="InterPro" id="IPR036477">
    <property type="entry name" value="Formyl_transf_N_sf"/>
</dbReference>
<dbReference type="UniPathway" id="UPA00074">
    <property type="reaction ID" value="UER00170"/>
</dbReference>
<dbReference type="InterPro" id="IPR002912">
    <property type="entry name" value="ACT_dom"/>
</dbReference>
<sequence>MQQTFRLVIDCPDQVGLVAAVSQFLADQQATIVEASHHTDAKLGRFFMRHEIKTDTLKLTLDKFKEAFEPIAKQFAMQWKISDSLQKQKVALLASHESHCLIDILHRWHSGELDCEIPCIIGNHPQMKQFADWYRVPFHWVDFKNQDKKVAFSQIEALLEEYQADLTVLARFMQILPDNLCQKLAGKAINIHHSFLPSFAGAKPYQQAYDRGVKLIGATCHYVTKDLDEGPIIEQEVIRISHSDSAEDMVRKGKNCEKAALANGVRYHLQDRVIIHKNKTVVFA</sequence>
<dbReference type="SUPFAM" id="SSF53328">
    <property type="entry name" value="Formyltransferase"/>
    <property type="match status" value="1"/>
</dbReference>
<keyword evidence="7" id="KW-1185">Reference proteome</keyword>
<keyword evidence="1 3" id="KW-0554">One-carbon metabolism</keyword>
<evidence type="ECO:0000256" key="4">
    <source>
        <dbReference type="NCBIfam" id="TIGR00655"/>
    </source>
</evidence>
<dbReference type="OrthoDB" id="9806170at2"/>
<dbReference type="GO" id="GO:0008864">
    <property type="term" value="F:formyltetrahydrofolate deformylase activity"/>
    <property type="evidence" value="ECO:0007669"/>
    <property type="project" value="UniProtKB-UniRule"/>
</dbReference>
<accession>K6X5X3</accession>
<dbReference type="InterPro" id="IPR002376">
    <property type="entry name" value="Formyl_transf_N"/>
</dbReference>
<dbReference type="PANTHER" id="PTHR42706">
    <property type="entry name" value="FORMYLTETRAHYDROFOLATE DEFORMYLASE"/>
    <property type="match status" value="1"/>
</dbReference>
<gene>
    <name evidence="3 6" type="primary">purU</name>
    <name evidence="6" type="ORF">GLIP_3400</name>
</gene>
<dbReference type="Gene3D" id="3.30.70.260">
    <property type="match status" value="1"/>
</dbReference>
<dbReference type="SUPFAM" id="SSF55021">
    <property type="entry name" value="ACT-like"/>
    <property type="match status" value="1"/>
</dbReference>
<evidence type="ECO:0000259" key="5">
    <source>
        <dbReference type="PROSITE" id="PS51671"/>
    </source>
</evidence>
<dbReference type="EMBL" id="BAEN01000065">
    <property type="protein sequence ID" value="GAC16014.1"/>
    <property type="molecule type" value="Genomic_DNA"/>
</dbReference>
<dbReference type="Proteomes" id="UP000006334">
    <property type="component" value="Unassembled WGS sequence"/>
</dbReference>